<reference evidence="3" key="1">
    <citation type="submission" date="2024-02" db="UniProtKB">
        <authorList>
            <consortium name="WormBaseParasite"/>
        </authorList>
    </citation>
    <scope>IDENTIFICATION</scope>
</reference>
<evidence type="ECO:0000313" key="3">
    <source>
        <dbReference type="WBParaSite" id="MBELARI_LOCUS620"/>
    </source>
</evidence>
<name>A0AAF3FJ93_9BILA</name>
<accession>A0AAF3FJ93</accession>
<dbReference type="Proteomes" id="UP000887575">
    <property type="component" value="Unassembled WGS sequence"/>
</dbReference>
<evidence type="ECO:0000313" key="2">
    <source>
        <dbReference type="Proteomes" id="UP000887575"/>
    </source>
</evidence>
<proteinExistence type="predicted"/>
<feature type="signal peptide" evidence="1">
    <location>
        <begin position="1"/>
        <end position="16"/>
    </location>
</feature>
<dbReference type="SUPFAM" id="SSF56436">
    <property type="entry name" value="C-type lectin-like"/>
    <property type="match status" value="1"/>
</dbReference>
<dbReference type="InterPro" id="IPR016187">
    <property type="entry name" value="CTDL_fold"/>
</dbReference>
<feature type="chain" id="PRO_5042221677" evidence="1">
    <location>
        <begin position="17"/>
        <end position="248"/>
    </location>
</feature>
<keyword evidence="2" id="KW-1185">Reference proteome</keyword>
<dbReference type="WBParaSite" id="MBELARI_LOCUS620">
    <property type="protein sequence ID" value="MBELARI_LOCUS620"/>
    <property type="gene ID" value="MBELARI_LOCUS620"/>
</dbReference>
<sequence length="248" mass="27072">MIFFFLLIFRCLKGQSYYFTQNTDQVVDFSSSDFQLCAHGCVQLEKTAIGCKGFSYANTSYTLGTYGLPLYCSYPTSPGPYQFSLCASCNNAPSYPFNVTTNLTTITCTNTTSPSVTWTAFDGRCYAKVPVTTNCSVTYKAASATITNLAEHTFVRSLIYNTDCVAKNGFYPGTALLGMSWDFSTSTLMFDANRIATFSALANPTNGSFITMQSHNCGNGMDGGLWATKNWSPLIPSLICKKQNSTTP</sequence>
<keyword evidence="1" id="KW-0732">Signal</keyword>
<dbReference type="AlphaFoldDB" id="A0AAF3FJ93"/>
<evidence type="ECO:0000256" key="1">
    <source>
        <dbReference type="SAM" id="SignalP"/>
    </source>
</evidence>
<protein>
    <submittedName>
        <fullName evidence="3">Lectin</fullName>
    </submittedName>
</protein>
<organism evidence="2 3">
    <name type="scientific">Mesorhabditis belari</name>
    <dbReference type="NCBI Taxonomy" id="2138241"/>
    <lineage>
        <taxon>Eukaryota</taxon>
        <taxon>Metazoa</taxon>
        <taxon>Ecdysozoa</taxon>
        <taxon>Nematoda</taxon>
        <taxon>Chromadorea</taxon>
        <taxon>Rhabditida</taxon>
        <taxon>Rhabditina</taxon>
        <taxon>Rhabditomorpha</taxon>
        <taxon>Rhabditoidea</taxon>
        <taxon>Rhabditidae</taxon>
        <taxon>Mesorhabditinae</taxon>
        <taxon>Mesorhabditis</taxon>
    </lineage>
</organism>